<feature type="domain" description="FYVE-type" evidence="18">
    <location>
        <begin position="591"/>
        <end position="657"/>
    </location>
</feature>
<keyword evidence="10" id="KW-0106">Calcium</keyword>
<sequence>MYGPVTDALINECDCRPQTNIVACMNVTTPDGVCWDSISSKPFHIWNAMDPRYYFYHIVNHCAGDDDFSKALRGDFWVLRGSTHLDGCPLTKIARDVKVDTSQDKAYRAIDATMQVAAYVPLLDTYNTVYQAGKAVVEVSKYGLGGLMLNDEIKAVNAAVMVLLNKYDMKNMGLSFEDTAVGMYYLMAQRTGEIGEDPLMVEEEHKSCTSVNNSDLQRFEWLTALCTFAYEKDVADMQGHMYSMGCDLLASRPRDLNNRDAKVAFHVAAHRVERLLLVIIRGTAEINDVLSDLAAKPIPFDAAQGTNCPPGGSTFAHEGMAKAAEWLRDEVLPLVRLFCAQRGDQSQQQPPPYQLVITGHSLGGGVACLLAILLEREFPTLLCYGIAAPSTVSYSLAVEAKRHTTVVVNANDVIPRASESRVIELVTELREFNTDWATYYREDKKAVKEAAAGLMAPKQRLEKSEEQVIQDLKAASLKPRNKTFRRTSSIKPITDRAREDPSLLMLPGNLVHLYAVEGVFKAGIAPEQHFGPLNRLELFMNMTAHHGCDKYLEAVRSVMHVRSMGTLPQARRWVPFHQPQTTATGQVVPGDTCPSCFSDFSWASTMASEAQRNLDRKRCYACGGIFCGACSDQKKALPHLGMPFPVRCCSACYFNSAWPGPPLPPAGPRINAL</sequence>
<evidence type="ECO:0000256" key="17">
    <source>
        <dbReference type="PROSITE-ProRule" id="PRU00091"/>
    </source>
</evidence>
<dbReference type="Gene3D" id="3.30.40.10">
    <property type="entry name" value="Zinc/RING finger domain, C3HC4 (zinc finger)"/>
    <property type="match status" value="1"/>
</dbReference>
<organism evidence="19">
    <name type="scientific">Octactis speculum</name>
    <dbReference type="NCBI Taxonomy" id="3111310"/>
    <lineage>
        <taxon>Eukaryota</taxon>
        <taxon>Sar</taxon>
        <taxon>Stramenopiles</taxon>
        <taxon>Ochrophyta</taxon>
        <taxon>Dictyochophyceae</taxon>
        <taxon>Dictyochales</taxon>
        <taxon>Dictyochaceae</taxon>
        <taxon>Octactis</taxon>
    </lineage>
</organism>
<evidence type="ECO:0000256" key="15">
    <source>
        <dbReference type="ARBA" id="ARBA00024531"/>
    </source>
</evidence>
<protein>
    <recommendedName>
        <fullName evidence="16">sn-1-specific diacylglycerol lipase</fullName>
        <ecNumber evidence="16">3.1.1.116</ecNumber>
    </recommendedName>
</protein>
<evidence type="ECO:0000256" key="1">
    <source>
        <dbReference type="ARBA" id="ARBA00001913"/>
    </source>
</evidence>
<dbReference type="InterPro" id="IPR017455">
    <property type="entry name" value="Znf_FYVE-rel"/>
</dbReference>
<evidence type="ECO:0000256" key="10">
    <source>
        <dbReference type="ARBA" id="ARBA00022837"/>
    </source>
</evidence>
<dbReference type="GO" id="GO:0016298">
    <property type="term" value="F:lipase activity"/>
    <property type="evidence" value="ECO:0007669"/>
    <property type="project" value="TreeGrafter"/>
</dbReference>
<dbReference type="CDD" id="cd00519">
    <property type="entry name" value="Lipase_3"/>
    <property type="match status" value="1"/>
</dbReference>
<dbReference type="EC" id="3.1.1.116" evidence="16"/>
<dbReference type="SUPFAM" id="SSF57903">
    <property type="entry name" value="FYVE/PHD zinc finger"/>
    <property type="match status" value="1"/>
</dbReference>
<dbReference type="InterPro" id="IPR052214">
    <property type="entry name" value="DAG_Lipase-Related"/>
</dbReference>
<evidence type="ECO:0000256" key="6">
    <source>
        <dbReference type="ARBA" id="ARBA00022723"/>
    </source>
</evidence>
<comment type="catalytic activity">
    <reaction evidence="15">
        <text>a 1,2-diacyl-sn-glycerol + H2O = a 2-acylglycerol + a fatty acid + H(+)</text>
        <dbReference type="Rhea" id="RHEA:33275"/>
        <dbReference type="ChEBI" id="CHEBI:15377"/>
        <dbReference type="ChEBI" id="CHEBI:15378"/>
        <dbReference type="ChEBI" id="CHEBI:17389"/>
        <dbReference type="ChEBI" id="CHEBI:17815"/>
        <dbReference type="ChEBI" id="CHEBI:28868"/>
        <dbReference type="EC" id="3.1.1.116"/>
    </reaction>
    <physiologicalReaction direction="left-to-right" evidence="15">
        <dbReference type="Rhea" id="RHEA:33276"/>
    </physiologicalReaction>
</comment>
<evidence type="ECO:0000256" key="13">
    <source>
        <dbReference type="ARBA" id="ARBA00023098"/>
    </source>
</evidence>
<evidence type="ECO:0000256" key="8">
    <source>
        <dbReference type="ARBA" id="ARBA00022801"/>
    </source>
</evidence>
<evidence type="ECO:0000256" key="12">
    <source>
        <dbReference type="ARBA" id="ARBA00022989"/>
    </source>
</evidence>
<evidence type="ECO:0000313" key="19">
    <source>
        <dbReference type="EMBL" id="CAD9379335.1"/>
    </source>
</evidence>
<dbReference type="Pfam" id="PF01363">
    <property type="entry name" value="FYVE"/>
    <property type="match status" value="1"/>
</dbReference>
<dbReference type="PANTHER" id="PTHR45792:SF8">
    <property type="entry name" value="DIACYLGLYCEROL LIPASE-ALPHA"/>
    <property type="match status" value="1"/>
</dbReference>
<dbReference type="AlphaFoldDB" id="A0A7S2AWA4"/>
<dbReference type="SMART" id="SM00064">
    <property type="entry name" value="FYVE"/>
    <property type="match status" value="1"/>
</dbReference>
<keyword evidence="3" id="KW-1003">Cell membrane</keyword>
<name>A0A7S2AWA4_9STRA</name>
<keyword evidence="13" id="KW-0443">Lipid metabolism</keyword>
<dbReference type="SUPFAM" id="SSF53474">
    <property type="entry name" value="alpha/beta-Hydrolases"/>
    <property type="match status" value="1"/>
</dbReference>
<dbReference type="PROSITE" id="PS50178">
    <property type="entry name" value="ZF_FYVE"/>
    <property type="match status" value="1"/>
</dbReference>
<evidence type="ECO:0000256" key="4">
    <source>
        <dbReference type="ARBA" id="ARBA00022553"/>
    </source>
</evidence>
<evidence type="ECO:0000259" key="18">
    <source>
        <dbReference type="PROSITE" id="PS50178"/>
    </source>
</evidence>
<evidence type="ECO:0000256" key="7">
    <source>
        <dbReference type="ARBA" id="ARBA00022771"/>
    </source>
</evidence>
<keyword evidence="14" id="KW-0472">Membrane</keyword>
<evidence type="ECO:0000256" key="14">
    <source>
        <dbReference type="ARBA" id="ARBA00023136"/>
    </source>
</evidence>
<comment type="cofactor">
    <cofactor evidence="1">
        <name>Ca(2+)</name>
        <dbReference type="ChEBI" id="CHEBI:29108"/>
    </cofactor>
</comment>
<dbReference type="GO" id="GO:0008270">
    <property type="term" value="F:zinc ion binding"/>
    <property type="evidence" value="ECO:0007669"/>
    <property type="project" value="UniProtKB-KW"/>
</dbReference>
<keyword evidence="4" id="KW-0597">Phosphoprotein</keyword>
<evidence type="ECO:0000256" key="5">
    <source>
        <dbReference type="ARBA" id="ARBA00022692"/>
    </source>
</evidence>
<keyword evidence="6" id="KW-0479">Metal-binding</keyword>
<dbReference type="Pfam" id="PF01764">
    <property type="entry name" value="Lipase_3"/>
    <property type="match status" value="1"/>
</dbReference>
<dbReference type="InterPro" id="IPR002921">
    <property type="entry name" value="Fungal_lipase-type"/>
</dbReference>
<accession>A0A7S2AWA4</accession>
<evidence type="ECO:0000256" key="3">
    <source>
        <dbReference type="ARBA" id="ARBA00022475"/>
    </source>
</evidence>
<dbReference type="PANTHER" id="PTHR45792">
    <property type="entry name" value="DIACYLGLYCEROL LIPASE HOMOLOG-RELATED"/>
    <property type="match status" value="1"/>
</dbReference>
<dbReference type="EMBL" id="HBGS01007346">
    <property type="protein sequence ID" value="CAD9379335.1"/>
    <property type="molecule type" value="Transcribed_RNA"/>
</dbReference>
<dbReference type="GO" id="GO:0016042">
    <property type="term" value="P:lipid catabolic process"/>
    <property type="evidence" value="ECO:0007669"/>
    <property type="project" value="UniProtKB-KW"/>
</dbReference>
<keyword evidence="8" id="KW-0378">Hydrolase</keyword>
<comment type="subcellular location">
    <subcellularLocation>
        <location evidence="2">Cell membrane</location>
        <topology evidence="2">Multi-pass membrane protein</topology>
    </subcellularLocation>
</comment>
<evidence type="ECO:0000256" key="16">
    <source>
        <dbReference type="ARBA" id="ARBA00026104"/>
    </source>
</evidence>
<dbReference type="InterPro" id="IPR000306">
    <property type="entry name" value="Znf_FYVE"/>
</dbReference>
<evidence type="ECO:0000256" key="2">
    <source>
        <dbReference type="ARBA" id="ARBA00004651"/>
    </source>
</evidence>
<evidence type="ECO:0000256" key="11">
    <source>
        <dbReference type="ARBA" id="ARBA00022963"/>
    </source>
</evidence>
<dbReference type="GO" id="GO:0005886">
    <property type="term" value="C:plasma membrane"/>
    <property type="evidence" value="ECO:0007669"/>
    <property type="project" value="UniProtKB-SubCell"/>
</dbReference>
<dbReference type="InterPro" id="IPR013083">
    <property type="entry name" value="Znf_RING/FYVE/PHD"/>
</dbReference>
<proteinExistence type="predicted"/>
<dbReference type="Gene3D" id="3.40.50.1820">
    <property type="entry name" value="alpha/beta hydrolase"/>
    <property type="match status" value="1"/>
</dbReference>
<keyword evidence="12" id="KW-1133">Transmembrane helix</keyword>
<evidence type="ECO:0000256" key="9">
    <source>
        <dbReference type="ARBA" id="ARBA00022833"/>
    </source>
</evidence>
<keyword evidence="11" id="KW-0442">Lipid degradation</keyword>
<keyword evidence="5" id="KW-0812">Transmembrane</keyword>
<reference evidence="19" key="1">
    <citation type="submission" date="2021-01" db="EMBL/GenBank/DDBJ databases">
        <authorList>
            <person name="Corre E."/>
            <person name="Pelletier E."/>
            <person name="Niang G."/>
            <person name="Scheremetjew M."/>
            <person name="Finn R."/>
            <person name="Kale V."/>
            <person name="Holt S."/>
            <person name="Cochrane G."/>
            <person name="Meng A."/>
            <person name="Brown T."/>
            <person name="Cohen L."/>
        </authorList>
    </citation>
    <scope>NUCLEOTIDE SEQUENCE</scope>
    <source>
        <strain evidence="19">CCMP1381</strain>
    </source>
</reference>
<dbReference type="InterPro" id="IPR029058">
    <property type="entry name" value="AB_hydrolase_fold"/>
</dbReference>
<keyword evidence="9" id="KW-0862">Zinc</keyword>
<dbReference type="InterPro" id="IPR011011">
    <property type="entry name" value="Znf_FYVE_PHD"/>
</dbReference>
<gene>
    <name evidence="19" type="ORF">DSPE1174_LOCUS3801</name>
</gene>
<keyword evidence="7 17" id="KW-0863">Zinc-finger</keyword>